<reference evidence="1" key="2">
    <citation type="journal article" date="2022" name="Proc. Natl. Acad. Sci. U.S.A.">
        <title>Diploid-dominant life cycles characterize the early evolution of Fungi.</title>
        <authorList>
            <person name="Amses K.R."/>
            <person name="Simmons D.R."/>
            <person name="Longcore J.E."/>
            <person name="Mondo S.J."/>
            <person name="Seto K."/>
            <person name="Jeronimo G.H."/>
            <person name="Bonds A.E."/>
            <person name="Quandt C.A."/>
            <person name="Davis W.J."/>
            <person name="Chang Y."/>
            <person name="Federici B.A."/>
            <person name="Kuo A."/>
            <person name="LaButti K."/>
            <person name="Pangilinan J."/>
            <person name="Andreopoulos W."/>
            <person name="Tritt A."/>
            <person name="Riley R."/>
            <person name="Hundley H."/>
            <person name="Johnson J."/>
            <person name="Lipzen A."/>
            <person name="Barry K."/>
            <person name="Lang B.F."/>
            <person name="Cuomo C.A."/>
            <person name="Buchler N.E."/>
            <person name="Grigoriev I.V."/>
            <person name="Spatafora J.W."/>
            <person name="Stajich J.E."/>
            <person name="James T.Y."/>
        </authorList>
    </citation>
    <scope>NUCLEOTIDE SEQUENCE</scope>
    <source>
        <strain evidence="1">AG</strain>
    </source>
</reference>
<organism evidence="1 2">
    <name type="scientific">Umbelopsis ramanniana AG</name>
    <dbReference type="NCBI Taxonomy" id="1314678"/>
    <lineage>
        <taxon>Eukaryota</taxon>
        <taxon>Fungi</taxon>
        <taxon>Fungi incertae sedis</taxon>
        <taxon>Mucoromycota</taxon>
        <taxon>Mucoromycotina</taxon>
        <taxon>Umbelopsidomycetes</taxon>
        <taxon>Umbelopsidales</taxon>
        <taxon>Umbelopsidaceae</taxon>
        <taxon>Umbelopsis</taxon>
    </lineage>
</organism>
<protein>
    <submittedName>
        <fullName evidence="1">Uncharacterized protein</fullName>
    </submittedName>
</protein>
<dbReference type="RefSeq" id="XP_051448340.1">
    <property type="nucleotide sequence ID" value="XM_051586008.1"/>
</dbReference>
<gene>
    <name evidence="1" type="ORF">K450DRAFT_223138</name>
</gene>
<comment type="caution">
    <text evidence="1">The sequence shown here is derived from an EMBL/GenBank/DDBJ whole genome shotgun (WGS) entry which is preliminary data.</text>
</comment>
<sequence>MDWQRFSGLISLCCDDLGSDPPQYPPLNECAELFRQLLNALRECASVDECANQYPQAGTLLTRASLSPVLSTDETNSKLILQCLMEYTKIWQARHAPLGQQDASKRWCLTRMRRLMYGPSPADLDIDGLIHKVYSEIVTSSLIVRPRQLYDISNLSIPLLPVPNSTKLFRELISTAFDVAQRDKVSNVEEYTLSSQFIQAFLEERPDLYKTFAHMFSFQWYRCAQFVEYELVELLITVTHLPWTPRVDFDVKQLLHDGTNPDFITTMYDRPDVYRHAFRFMASIAVCSKDWRVMQILQGFHSLLFTTVAPETMDKDEMQMVFPPCSKPSQIALYFPSELQILFEPPSVTFDELNQRIEQCLFACREAYPDVRNQIWLILMMSTSLLRATTAQIINGEDGQESLSAIRLLSWLCCPSDDERLDQTESGILSWIKVVKDGKAADLRQMAECFANAKENVFNGNLNCWYHCLFWILLPHKLEDIYNCILCIVTGDLPLIQLAIWHLGSDHCPLPESIASVLIERLMQSNLPSL</sequence>
<dbReference type="Proteomes" id="UP001206595">
    <property type="component" value="Unassembled WGS sequence"/>
</dbReference>
<dbReference type="GeneID" id="75911356"/>
<dbReference type="EMBL" id="MU620896">
    <property type="protein sequence ID" value="KAI8583336.1"/>
    <property type="molecule type" value="Genomic_DNA"/>
</dbReference>
<proteinExistence type="predicted"/>
<evidence type="ECO:0000313" key="2">
    <source>
        <dbReference type="Proteomes" id="UP001206595"/>
    </source>
</evidence>
<dbReference type="AlphaFoldDB" id="A0AAD5HI55"/>
<evidence type="ECO:0000313" key="1">
    <source>
        <dbReference type="EMBL" id="KAI8583336.1"/>
    </source>
</evidence>
<keyword evidence="2" id="KW-1185">Reference proteome</keyword>
<reference evidence="1" key="1">
    <citation type="submission" date="2021-06" db="EMBL/GenBank/DDBJ databases">
        <authorList>
            <consortium name="DOE Joint Genome Institute"/>
            <person name="Mondo S.J."/>
            <person name="Amses K.R."/>
            <person name="Simmons D.R."/>
            <person name="Longcore J.E."/>
            <person name="Seto K."/>
            <person name="Alves G.H."/>
            <person name="Bonds A.E."/>
            <person name="Quandt C.A."/>
            <person name="Davis W.J."/>
            <person name="Chang Y."/>
            <person name="Letcher P.M."/>
            <person name="Powell M.J."/>
            <person name="Kuo A."/>
            <person name="Labutti K."/>
            <person name="Pangilinan J."/>
            <person name="Andreopoulos W."/>
            <person name="Tritt A."/>
            <person name="Riley R."/>
            <person name="Hundley H."/>
            <person name="Johnson J."/>
            <person name="Lipzen A."/>
            <person name="Barry K."/>
            <person name="Berbee M.L."/>
            <person name="Buchler N.E."/>
            <person name="Grigoriev I.V."/>
            <person name="Spatafora J.W."/>
            <person name="Stajich J.E."/>
            <person name="James T.Y."/>
        </authorList>
    </citation>
    <scope>NUCLEOTIDE SEQUENCE</scope>
    <source>
        <strain evidence="1">AG</strain>
    </source>
</reference>
<name>A0AAD5HI55_UMBRA</name>
<accession>A0AAD5HI55</accession>